<gene>
    <name evidence="4" type="ORF">KY084_03755</name>
</gene>
<accession>A0ABS6XIH0</accession>
<evidence type="ECO:0000256" key="2">
    <source>
        <dbReference type="SAM" id="SignalP"/>
    </source>
</evidence>
<reference evidence="4 5" key="1">
    <citation type="submission" date="2021-07" db="EMBL/GenBank/DDBJ databases">
        <title>Stakelama flava sp. nov., a novel endophytic bacterium isolated from branch of Kandelia candel.</title>
        <authorList>
            <person name="Tuo L."/>
        </authorList>
    </citation>
    <scope>NUCLEOTIDE SEQUENCE [LARGE SCALE GENOMIC DNA]</scope>
    <source>
        <strain evidence="4 5">CBK3Z-3</strain>
    </source>
</reference>
<protein>
    <submittedName>
        <fullName evidence="4">DUF2059 domain-containing protein</fullName>
    </submittedName>
</protein>
<evidence type="ECO:0000313" key="5">
    <source>
        <dbReference type="Proteomes" id="UP001197214"/>
    </source>
</evidence>
<name>A0ABS6XIH0_9SPHN</name>
<keyword evidence="2" id="KW-0732">Signal</keyword>
<dbReference type="Pfam" id="PF09832">
    <property type="entry name" value="DUF2059"/>
    <property type="match status" value="1"/>
</dbReference>
<evidence type="ECO:0000259" key="3">
    <source>
        <dbReference type="Pfam" id="PF09832"/>
    </source>
</evidence>
<dbReference type="RefSeq" id="WP_219237115.1">
    <property type="nucleotide sequence ID" value="NZ_JAHWZX010000003.1"/>
</dbReference>
<keyword evidence="1" id="KW-0175">Coiled coil</keyword>
<comment type="caution">
    <text evidence="4">The sequence shown here is derived from an EMBL/GenBank/DDBJ whole genome shotgun (WGS) entry which is preliminary data.</text>
</comment>
<evidence type="ECO:0000256" key="1">
    <source>
        <dbReference type="SAM" id="Coils"/>
    </source>
</evidence>
<dbReference type="InterPro" id="IPR018637">
    <property type="entry name" value="DUF2059"/>
</dbReference>
<feature type="coiled-coil region" evidence="1">
    <location>
        <begin position="167"/>
        <end position="194"/>
    </location>
</feature>
<feature type="chain" id="PRO_5045128951" evidence="2">
    <location>
        <begin position="22"/>
        <end position="199"/>
    </location>
</feature>
<evidence type="ECO:0000313" key="4">
    <source>
        <dbReference type="EMBL" id="MBW4329987.1"/>
    </source>
</evidence>
<dbReference type="Proteomes" id="UP001197214">
    <property type="component" value="Unassembled WGS sequence"/>
</dbReference>
<proteinExistence type="predicted"/>
<keyword evidence="5" id="KW-1185">Reference proteome</keyword>
<organism evidence="4 5">
    <name type="scientific">Stakelama flava</name>
    <dbReference type="NCBI Taxonomy" id="2860338"/>
    <lineage>
        <taxon>Bacteria</taxon>
        <taxon>Pseudomonadati</taxon>
        <taxon>Pseudomonadota</taxon>
        <taxon>Alphaproteobacteria</taxon>
        <taxon>Sphingomonadales</taxon>
        <taxon>Sphingomonadaceae</taxon>
        <taxon>Stakelama</taxon>
    </lineage>
</organism>
<dbReference type="EMBL" id="JAHWZX010000003">
    <property type="protein sequence ID" value="MBW4329987.1"/>
    <property type="molecule type" value="Genomic_DNA"/>
</dbReference>
<feature type="domain" description="DUF2059" evidence="3">
    <location>
        <begin position="117"/>
        <end position="171"/>
    </location>
</feature>
<feature type="signal peptide" evidence="2">
    <location>
        <begin position="1"/>
        <end position="21"/>
    </location>
</feature>
<sequence length="199" mass="22144">MKTMKILLPLLALLAPLPLQARPVAPVGQTAPSDVKPERLAAAKALIDELMPPDRRDAMMESMLRPLMANIQKGMLDNPEIAGQLKTVPQARSIIEEFLRNQTESTMTLIRQNMPGMIDAMAHAYARRFDTKQLGELQRFFATPTGRAYVEQSMQIMGDPDVAAWQRDLMQQSMKKTQKDAQELADKLAAAAQDKGNSQ</sequence>